<gene>
    <name evidence="1" type="ORF">M0R45_007667</name>
</gene>
<reference evidence="1 2" key="1">
    <citation type="journal article" date="2023" name="G3 (Bethesda)">
        <title>A chromosome-length genome assembly and annotation of blackberry (Rubus argutus, cv. 'Hillquist').</title>
        <authorList>
            <person name="Bruna T."/>
            <person name="Aryal R."/>
            <person name="Dudchenko O."/>
            <person name="Sargent D.J."/>
            <person name="Mead D."/>
            <person name="Buti M."/>
            <person name="Cavallini A."/>
            <person name="Hytonen T."/>
            <person name="Andres J."/>
            <person name="Pham M."/>
            <person name="Weisz D."/>
            <person name="Mascagni F."/>
            <person name="Usai G."/>
            <person name="Natali L."/>
            <person name="Bassil N."/>
            <person name="Fernandez G.E."/>
            <person name="Lomsadze A."/>
            <person name="Armour M."/>
            <person name="Olukolu B."/>
            <person name="Poorten T."/>
            <person name="Britton C."/>
            <person name="Davik J."/>
            <person name="Ashrafi H."/>
            <person name="Aiden E.L."/>
            <person name="Borodovsky M."/>
            <person name="Worthington M."/>
        </authorList>
    </citation>
    <scope>NUCLEOTIDE SEQUENCE [LARGE SCALE GENOMIC DNA]</scope>
    <source>
        <strain evidence="1">PI 553951</strain>
    </source>
</reference>
<dbReference type="AlphaFoldDB" id="A0AAW1XZF3"/>
<protein>
    <recommendedName>
        <fullName evidence="3">Basic secretory protease</fullName>
    </recommendedName>
</protein>
<dbReference type="InterPro" id="IPR007541">
    <property type="entry name" value="Uncharacterised_BSP"/>
</dbReference>
<proteinExistence type="predicted"/>
<name>A0AAW1XZF3_RUBAR</name>
<evidence type="ECO:0008006" key="3">
    <source>
        <dbReference type="Google" id="ProtNLM"/>
    </source>
</evidence>
<comment type="caution">
    <text evidence="1">The sequence shown here is derived from an EMBL/GenBank/DDBJ whole genome shotgun (WGS) entry which is preliminary data.</text>
</comment>
<dbReference type="Pfam" id="PF04450">
    <property type="entry name" value="BSP"/>
    <property type="match status" value="1"/>
</dbReference>
<sequence length="174" mass="19592">MRDATDFIWNLFKETTAAERRNTPRISLFVEDREGIAVSSNDIIHVAAKYIEGLTAANIKNDFNWVLYHEITHSLQRNGNGQAPTGLVEGIAEFVTLKSGFIYAGFAKPGEGSKWDEGYAVTARFLEYCNGLKDGFVAELNKKMIDGYSNDFFNQLLGKTVDQLWTDYKAKYAN</sequence>
<keyword evidence="2" id="KW-1185">Reference proteome</keyword>
<dbReference type="Proteomes" id="UP001457282">
    <property type="component" value="Unassembled WGS sequence"/>
</dbReference>
<organism evidence="1 2">
    <name type="scientific">Rubus argutus</name>
    <name type="common">Southern blackberry</name>
    <dbReference type="NCBI Taxonomy" id="59490"/>
    <lineage>
        <taxon>Eukaryota</taxon>
        <taxon>Viridiplantae</taxon>
        <taxon>Streptophyta</taxon>
        <taxon>Embryophyta</taxon>
        <taxon>Tracheophyta</taxon>
        <taxon>Spermatophyta</taxon>
        <taxon>Magnoliopsida</taxon>
        <taxon>eudicotyledons</taxon>
        <taxon>Gunneridae</taxon>
        <taxon>Pentapetalae</taxon>
        <taxon>rosids</taxon>
        <taxon>fabids</taxon>
        <taxon>Rosales</taxon>
        <taxon>Rosaceae</taxon>
        <taxon>Rosoideae</taxon>
        <taxon>Rosoideae incertae sedis</taxon>
        <taxon>Rubus</taxon>
    </lineage>
</organism>
<dbReference type="EMBL" id="JBEDUW010000002">
    <property type="protein sequence ID" value="KAK9941977.1"/>
    <property type="molecule type" value="Genomic_DNA"/>
</dbReference>
<evidence type="ECO:0000313" key="1">
    <source>
        <dbReference type="EMBL" id="KAK9941977.1"/>
    </source>
</evidence>
<accession>A0AAW1XZF3</accession>
<dbReference type="PANTHER" id="PTHR33321">
    <property type="match status" value="1"/>
</dbReference>
<evidence type="ECO:0000313" key="2">
    <source>
        <dbReference type="Proteomes" id="UP001457282"/>
    </source>
</evidence>
<dbReference type="PANTHER" id="PTHR33321:SF21">
    <property type="entry name" value="BASIC SECRETORY PROTEASE"/>
    <property type="match status" value="1"/>
</dbReference>